<dbReference type="Proteomes" id="UP001291309">
    <property type="component" value="Unassembled WGS sequence"/>
</dbReference>
<keyword evidence="3 7" id="KW-0479">Metal-binding</keyword>
<protein>
    <submittedName>
        <fullName evidence="9">Cytochrome P450</fullName>
    </submittedName>
</protein>
<keyword evidence="10" id="KW-1185">Reference proteome</keyword>
<evidence type="ECO:0000256" key="2">
    <source>
        <dbReference type="ARBA" id="ARBA00022617"/>
    </source>
</evidence>
<dbReference type="InterPro" id="IPR001128">
    <property type="entry name" value="Cyt_P450"/>
</dbReference>
<dbReference type="SUPFAM" id="SSF48264">
    <property type="entry name" value="Cytochrome P450"/>
    <property type="match status" value="1"/>
</dbReference>
<evidence type="ECO:0000256" key="7">
    <source>
        <dbReference type="RuleBase" id="RU000461"/>
    </source>
</evidence>
<evidence type="ECO:0000256" key="4">
    <source>
        <dbReference type="ARBA" id="ARBA00023002"/>
    </source>
</evidence>
<dbReference type="InterPro" id="IPR036396">
    <property type="entry name" value="Cyt_P450_sf"/>
</dbReference>
<accession>A0ABU5H4M8</accession>
<evidence type="ECO:0000256" key="3">
    <source>
        <dbReference type="ARBA" id="ARBA00022723"/>
    </source>
</evidence>
<dbReference type="PANTHER" id="PTHR24286">
    <property type="entry name" value="CYTOCHROME P450 26"/>
    <property type="match status" value="1"/>
</dbReference>
<keyword evidence="4 7" id="KW-0560">Oxidoreductase</keyword>
<dbReference type="RefSeq" id="WP_321547170.1">
    <property type="nucleotide sequence ID" value="NZ_JAXIVS010000006.1"/>
</dbReference>
<proteinExistence type="inferred from homology"/>
<dbReference type="PANTHER" id="PTHR24286:SF384">
    <property type="entry name" value="P450, PUTATIVE (EUROFUNG)-RELATED"/>
    <property type="match status" value="1"/>
</dbReference>
<comment type="similarity">
    <text evidence="1 7">Belongs to the cytochrome P450 family.</text>
</comment>
<evidence type="ECO:0000313" key="9">
    <source>
        <dbReference type="EMBL" id="MDY7228441.1"/>
    </source>
</evidence>
<evidence type="ECO:0000256" key="8">
    <source>
        <dbReference type="SAM" id="MobiDB-lite"/>
    </source>
</evidence>
<evidence type="ECO:0000256" key="5">
    <source>
        <dbReference type="ARBA" id="ARBA00023004"/>
    </source>
</evidence>
<evidence type="ECO:0000256" key="6">
    <source>
        <dbReference type="ARBA" id="ARBA00023033"/>
    </source>
</evidence>
<evidence type="ECO:0000313" key="10">
    <source>
        <dbReference type="Proteomes" id="UP001291309"/>
    </source>
</evidence>
<dbReference type="PRINTS" id="PR00465">
    <property type="entry name" value="EP450IV"/>
</dbReference>
<dbReference type="InterPro" id="IPR002403">
    <property type="entry name" value="Cyt_P450_E_grp-IV"/>
</dbReference>
<comment type="caution">
    <text evidence="9">The sequence shown here is derived from an EMBL/GenBank/DDBJ whole genome shotgun (WGS) entry which is preliminary data.</text>
</comment>
<dbReference type="PROSITE" id="PS00086">
    <property type="entry name" value="CYTOCHROME_P450"/>
    <property type="match status" value="1"/>
</dbReference>
<dbReference type="Gene3D" id="1.10.630.10">
    <property type="entry name" value="Cytochrome P450"/>
    <property type="match status" value="1"/>
</dbReference>
<gene>
    <name evidence="9" type="ORF">SYV04_18610</name>
</gene>
<keyword evidence="2 7" id="KW-0349">Heme</keyword>
<feature type="region of interest" description="Disordered" evidence="8">
    <location>
        <begin position="220"/>
        <end position="239"/>
    </location>
</feature>
<sequence>MTPPASTPPSTPQEVPLPPGSFGLPLLGETLDFLRGSQQFINARRKQHGDVFRTNILGGKTVFLIGAEANQWIFAGEGKYLKNRWSYAIRQLLGARCLSLIEGQEHLERRRLLAPHFSYAAMRDFVPTIEALATRHFEQWAARPGDFRLWDAMRTLTFEIALTLIFGQNSVDVPFLLRHFQTWTAGLFSVAPVNLPFTPFGRALASKQAMLDSLDRVVSERQQRTEQPPDLLGSLINSRDDAGNPLPRETIVEELQLLLFAGHDTTVTAMSNLMLLLAQHPEELQKGRDALAALPTPLTLDTLRGTPRLTWLLFEGMRLIPPIGGAFRATTQEVVYNGYRIPEGWTVMVSIGATRAEANWTEPEHFDPERFSPERQEQKKPGTYIPFGGGPRICLGQHFAMVEMSVMLALLLKHYTWELVPGQDLQYVLFPFPKPKSGIQLRFHRAGAQSR</sequence>
<name>A0ABU5H4M8_9BACT</name>
<keyword evidence="6 7" id="KW-0503">Monooxygenase</keyword>
<dbReference type="InterPro" id="IPR017972">
    <property type="entry name" value="Cyt_P450_CS"/>
</dbReference>
<keyword evidence="5 7" id="KW-0408">Iron</keyword>
<reference evidence="9 10" key="1">
    <citation type="submission" date="2023-12" db="EMBL/GenBank/DDBJ databases">
        <title>the genome sequence of Hyalangium sp. s54d21.</title>
        <authorList>
            <person name="Zhang X."/>
        </authorList>
    </citation>
    <scope>NUCLEOTIDE SEQUENCE [LARGE SCALE GENOMIC DNA]</scope>
    <source>
        <strain evidence="10">s54d21</strain>
    </source>
</reference>
<dbReference type="PRINTS" id="PR00385">
    <property type="entry name" value="P450"/>
</dbReference>
<organism evidence="9 10">
    <name type="scientific">Hyalangium rubrum</name>
    <dbReference type="NCBI Taxonomy" id="3103134"/>
    <lineage>
        <taxon>Bacteria</taxon>
        <taxon>Pseudomonadati</taxon>
        <taxon>Myxococcota</taxon>
        <taxon>Myxococcia</taxon>
        <taxon>Myxococcales</taxon>
        <taxon>Cystobacterineae</taxon>
        <taxon>Archangiaceae</taxon>
        <taxon>Hyalangium</taxon>
    </lineage>
</organism>
<evidence type="ECO:0000256" key="1">
    <source>
        <dbReference type="ARBA" id="ARBA00010617"/>
    </source>
</evidence>
<dbReference type="Pfam" id="PF00067">
    <property type="entry name" value="p450"/>
    <property type="match status" value="1"/>
</dbReference>
<dbReference type="EMBL" id="JAXIVS010000006">
    <property type="protein sequence ID" value="MDY7228441.1"/>
    <property type="molecule type" value="Genomic_DNA"/>
</dbReference>